<reference evidence="3" key="1">
    <citation type="submission" date="2013-09" db="EMBL/GenBank/DDBJ databases">
        <title>The Genome Sequence of Anopheles maculatus species B.</title>
        <authorList>
            <consortium name="The Broad Institute Genomics Platform"/>
            <person name="Neafsey D.E."/>
            <person name="Besansky N."/>
            <person name="Howell P."/>
            <person name="Walton C."/>
            <person name="Young S.K."/>
            <person name="Zeng Q."/>
            <person name="Gargeya S."/>
            <person name="Fitzgerald M."/>
            <person name="Haas B."/>
            <person name="Abouelleil A."/>
            <person name="Allen A.W."/>
            <person name="Alvarado L."/>
            <person name="Arachchi H.M."/>
            <person name="Berlin A.M."/>
            <person name="Chapman S.B."/>
            <person name="Gainer-Dewar J."/>
            <person name="Goldberg J."/>
            <person name="Griggs A."/>
            <person name="Gujja S."/>
            <person name="Hansen M."/>
            <person name="Howarth C."/>
            <person name="Imamovic A."/>
            <person name="Ireland A."/>
            <person name="Larimer J."/>
            <person name="McCowan C."/>
            <person name="Murphy C."/>
            <person name="Pearson M."/>
            <person name="Poon T.W."/>
            <person name="Priest M."/>
            <person name="Roberts A."/>
            <person name="Saif S."/>
            <person name="Shea T."/>
            <person name="Sisk P."/>
            <person name="Sykes S."/>
            <person name="Wortman J."/>
            <person name="Nusbaum C."/>
            <person name="Birren B."/>
        </authorList>
    </citation>
    <scope>NUCLEOTIDE SEQUENCE [LARGE SCALE GENOMIC DNA]</scope>
    <source>
        <strain evidence="3">maculatus3</strain>
    </source>
</reference>
<evidence type="ECO:0000313" key="2">
    <source>
        <dbReference type="EnsemblMetazoa" id="AMAM017019-PA"/>
    </source>
</evidence>
<dbReference type="Proteomes" id="UP000075901">
    <property type="component" value="Unassembled WGS sequence"/>
</dbReference>
<name>A0A182T0C1_9DIPT</name>
<keyword evidence="3" id="KW-1185">Reference proteome</keyword>
<keyword evidence="1" id="KW-0732">Signal</keyword>
<reference evidence="2" key="2">
    <citation type="submission" date="2020-05" db="UniProtKB">
        <authorList>
            <consortium name="EnsemblMetazoa"/>
        </authorList>
    </citation>
    <scope>IDENTIFICATION</scope>
    <source>
        <strain evidence="2">maculatus3</strain>
    </source>
</reference>
<accession>A0A182T0C1</accession>
<feature type="signal peptide" evidence="1">
    <location>
        <begin position="1"/>
        <end position="34"/>
    </location>
</feature>
<feature type="chain" id="PRO_5008136316" description="Secreted protein" evidence="1">
    <location>
        <begin position="35"/>
        <end position="111"/>
    </location>
</feature>
<sequence>MAQPTTPRTSWNGWRCTILAVTFVLLQLVRPGAGDYENTWNFYYEQPCCGSGQSNVAGIGFNGQHHLRHHRVCGGLQILFLEFVYTNAPGPVRCLMFRSDFITPRSLDDEE</sequence>
<proteinExistence type="predicted"/>
<dbReference type="EnsemblMetazoa" id="AMAM017019-RA">
    <property type="protein sequence ID" value="AMAM017019-PA"/>
    <property type="gene ID" value="AMAM017019"/>
</dbReference>
<dbReference type="VEuPathDB" id="VectorBase:AMAM017019"/>
<protein>
    <recommendedName>
        <fullName evidence="4">Secreted protein</fullName>
    </recommendedName>
</protein>
<evidence type="ECO:0008006" key="4">
    <source>
        <dbReference type="Google" id="ProtNLM"/>
    </source>
</evidence>
<dbReference type="AlphaFoldDB" id="A0A182T0C1"/>
<evidence type="ECO:0000313" key="3">
    <source>
        <dbReference type="Proteomes" id="UP000075901"/>
    </source>
</evidence>
<organism evidence="2 3">
    <name type="scientific">Anopheles maculatus</name>
    <dbReference type="NCBI Taxonomy" id="74869"/>
    <lineage>
        <taxon>Eukaryota</taxon>
        <taxon>Metazoa</taxon>
        <taxon>Ecdysozoa</taxon>
        <taxon>Arthropoda</taxon>
        <taxon>Hexapoda</taxon>
        <taxon>Insecta</taxon>
        <taxon>Pterygota</taxon>
        <taxon>Neoptera</taxon>
        <taxon>Endopterygota</taxon>
        <taxon>Diptera</taxon>
        <taxon>Nematocera</taxon>
        <taxon>Culicoidea</taxon>
        <taxon>Culicidae</taxon>
        <taxon>Anophelinae</taxon>
        <taxon>Anopheles</taxon>
        <taxon>Anopheles maculatus group</taxon>
    </lineage>
</organism>
<evidence type="ECO:0000256" key="1">
    <source>
        <dbReference type="SAM" id="SignalP"/>
    </source>
</evidence>